<feature type="region of interest" description="Disordered" evidence="9">
    <location>
        <begin position="131"/>
        <end position="224"/>
    </location>
</feature>
<evidence type="ECO:0000256" key="7">
    <source>
        <dbReference type="ARBA" id="ARBA00023242"/>
    </source>
</evidence>
<evidence type="ECO:0000256" key="6">
    <source>
        <dbReference type="ARBA" id="ARBA00023204"/>
    </source>
</evidence>
<dbReference type="Proteomes" id="UP000004995">
    <property type="component" value="Unassembled WGS sequence"/>
</dbReference>
<feature type="compositionally biased region" description="Low complexity" evidence="9">
    <location>
        <begin position="1"/>
        <end position="13"/>
    </location>
</feature>
<comment type="function">
    <text evidence="8">Catalytic subunit of a heterodimeric structure-specific endonuclease that resolves DNA secondary structures generated during DNA repair and recombination. Has endonuclease activity towards branched DNA substrates, introducing single-strand cuts in duplex DNA close to junctions with ss-DNA.</text>
</comment>
<protein>
    <recommendedName>
        <fullName evidence="8">Structure-specific endonuclease subunit SLX1 homolog</fullName>
        <ecNumber evidence="8">3.1.-.-</ecNumber>
    </recommendedName>
</protein>
<dbReference type="PANTHER" id="PTHR20208">
    <property type="entry name" value="STRUCTURE-SPECIFIC ENDONUCLEASE SUBUNIT SLX1"/>
    <property type="match status" value="1"/>
</dbReference>
<dbReference type="AlphaFoldDB" id="K3ZRQ1"/>
<proteinExistence type="inferred from homology"/>
<dbReference type="InParanoid" id="K3ZRQ1"/>
<evidence type="ECO:0000256" key="4">
    <source>
        <dbReference type="ARBA" id="ARBA00022801"/>
    </source>
</evidence>
<evidence type="ECO:0000313" key="12">
    <source>
        <dbReference type="Proteomes" id="UP000004995"/>
    </source>
</evidence>
<dbReference type="Pfam" id="PF01541">
    <property type="entry name" value="GIY-YIG"/>
    <property type="match status" value="1"/>
</dbReference>
<dbReference type="EMBL" id="AGNK02000776">
    <property type="status" value="NOT_ANNOTATED_CDS"/>
    <property type="molecule type" value="Genomic_DNA"/>
</dbReference>
<dbReference type="FunFam" id="3.40.1440.10:FF:000005">
    <property type="entry name" value="Structure-specific endonuclease subunit SLX1 homolog"/>
    <property type="match status" value="1"/>
</dbReference>
<dbReference type="HOGENOM" id="CLU_031927_1_0_1"/>
<dbReference type="Gene3D" id="3.40.1440.10">
    <property type="entry name" value="GIY-YIG endonuclease"/>
    <property type="match status" value="1"/>
</dbReference>
<dbReference type="GO" id="GO:0017108">
    <property type="term" value="F:5'-flap endonuclease activity"/>
    <property type="evidence" value="ECO:0000318"/>
    <property type="project" value="GO_Central"/>
</dbReference>
<dbReference type="HAMAP" id="MF_03100">
    <property type="entry name" value="Endonuc_su_Slx1"/>
    <property type="match status" value="1"/>
</dbReference>
<dbReference type="PANTHER" id="PTHR20208:SF10">
    <property type="entry name" value="STRUCTURE-SPECIFIC ENDONUCLEASE SUBUNIT SLX1"/>
    <property type="match status" value="1"/>
</dbReference>
<keyword evidence="6 8" id="KW-0234">DNA repair</keyword>
<evidence type="ECO:0000256" key="3">
    <source>
        <dbReference type="ARBA" id="ARBA00022763"/>
    </source>
</evidence>
<dbReference type="OMA" id="IRCGAWQ"/>
<comment type="caution">
    <text evidence="8">Lacks conserved residue(s) required for the propagation of feature annotation.</text>
</comment>
<evidence type="ECO:0000256" key="1">
    <source>
        <dbReference type="ARBA" id="ARBA00022722"/>
    </source>
</evidence>
<comment type="similarity">
    <text evidence="8">Belongs to the SLX1 family.</text>
</comment>
<dbReference type="InterPro" id="IPR050381">
    <property type="entry name" value="SLX1_endonuclease"/>
</dbReference>
<dbReference type="InterPro" id="IPR000305">
    <property type="entry name" value="GIY-YIG_endonuc"/>
</dbReference>
<dbReference type="EnsemblPlants" id="KQL23053">
    <property type="protein sequence ID" value="KQL23053"/>
    <property type="gene ID" value="SETIT_029281mg"/>
</dbReference>
<feature type="compositionally biased region" description="Low complexity" evidence="9">
    <location>
        <begin position="395"/>
        <end position="407"/>
    </location>
</feature>
<comment type="subcellular location">
    <subcellularLocation>
        <location evidence="8">Nucleus</location>
    </subcellularLocation>
</comment>
<keyword evidence="12" id="KW-1185">Reference proteome</keyword>
<dbReference type="InterPro" id="IPR035901">
    <property type="entry name" value="GIY-YIG_endonuc_sf"/>
</dbReference>
<keyword evidence="2 8" id="KW-0255">Endonuclease</keyword>
<dbReference type="eggNOG" id="KOG3005">
    <property type="taxonomic scope" value="Eukaryota"/>
</dbReference>
<feature type="compositionally biased region" description="Polar residues" evidence="9">
    <location>
        <begin position="463"/>
        <end position="473"/>
    </location>
</feature>
<evidence type="ECO:0000259" key="10">
    <source>
        <dbReference type="PROSITE" id="PS50164"/>
    </source>
</evidence>
<organism evidence="11 12">
    <name type="scientific">Setaria italica</name>
    <name type="common">Foxtail millet</name>
    <name type="synonym">Panicum italicum</name>
    <dbReference type="NCBI Taxonomy" id="4555"/>
    <lineage>
        <taxon>Eukaryota</taxon>
        <taxon>Viridiplantae</taxon>
        <taxon>Streptophyta</taxon>
        <taxon>Embryophyta</taxon>
        <taxon>Tracheophyta</taxon>
        <taxon>Spermatophyta</taxon>
        <taxon>Magnoliopsida</taxon>
        <taxon>Liliopsida</taxon>
        <taxon>Poales</taxon>
        <taxon>Poaceae</taxon>
        <taxon>PACMAD clade</taxon>
        <taxon>Panicoideae</taxon>
        <taxon>Panicodae</taxon>
        <taxon>Paniceae</taxon>
        <taxon>Cenchrinae</taxon>
        <taxon>Setaria</taxon>
    </lineage>
</organism>
<dbReference type="Gramene" id="KQL23053">
    <property type="protein sequence ID" value="KQL23053"/>
    <property type="gene ID" value="SETIT_029281mg"/>
</dbReference>
<accession>K3ZRQ1</accession>
<dbReference type="STRING" id="4555.K3ZRQ1"/>
<keyword evidence="5 8" id="KW-0233">DNA recombination</keyword>
<evidence type="ECO:0000256" key="9">
    <source>
        <dbReference type="SAM" id="MobiDB-lite"/>
    </source>
</evidence>
<feature type="domain" description="GIY-YIG" evidence="10">
    <location>
        <begin position="231"/>
        <end position="316"/>
    </location>
</feature>
<reference evidence="12" key="1">
    <citation type="journal article" date="2012" name="Nat. Biotechnol.">
        <title>Reference genome sequence of the model plant Setaria.</title>
        <authorList>
            <person name="Bennetzen J.L."/>
            <person name="Schmutz J."/>
            <person name="Wang H."/>
            <person name="Percifield R."/>
            <person name="Hawkins J."/>
            <person name="Pontaroli A.C."/>
            <person name="Estep M."/>
            <person name="Feng L."/>
            <person name="Vaughn J.N."/>
            <person name="Grimwood J."/>
            <person name="Jenkins J."/>
            <person name="Barry K."/>
            <person name="Lindquist E."/>
            <person name="Hellsten U."/>
            <person name="Deshpande S."/>
            <person name="Wang X."/>
            <person name="Wu X."/>
            <person name="Mitros T."/>
            <person name="Triplett J."/>
            <person name="Yang X."/>
            <person name="Ye C.Y."/>
            <person name="Mauro-Herrera M."/>
            <person name="Wang L."/>
            <person name="Li P."/>
            <person name="Sharma M."/>
            <person name="Sharma R."/>
            <person name="Ronald P.C."/>
            <person name="Panaud O."/>
            <person name="Kellogg E.A."/>
            <person name="Brutnell T.P."/>
            <person name="Doust A.N."/>
            <person name="Tuskan G.A."/>
            <person name="Rokhsar D."/>
            <person name="Devos K.M."/>
        </authorList>
    </citation>
    <scope>NUCLEOTIDE SEQUENCE [LARGE SCALE GENOMIC DNA]</scope>
    <source>
        <strain evidence="12">cv. Yugu1</strain>
    </source>
</reference>
<feature type="compositionally biased region" description="Basic residues" evidence="9">
    <location>
        <begin position="188"/>
        <end position="197"/>
    </location>
</feature>
<keyword evidence="7 8" id="KW-0539">Nucleus</keyword>
<keyword evidence="4 8" id="KW-0378">Hydrolase</keyword>
<sequence>MGVSVSGSHSSGVTATRRPRPANSVLRPRKDHPGAASSPTHAAGGAGEPLPCVVPVAGGSQRCPFLILLSSYRALDPPSVSSAHIGQSNPSVSSVAFENERETVKPGPITLPGLIDELSLLPTQEIWAHQSPHSRLRRNTCPHSPPRNVSFSPSFRRHSNEKSADGITRAGGAERRERENPESMARRGGWRPRRRKASTSAADGDGDAGGAAEGGRPPPKGQGAATAAGGGFFCCYLLRSLCPRSKIRTYIGFTVNPRRRIRQHNGEIASGAWRTRRGRPWEMVLCIYGFPSNVAALQFEWAWQHPAESLAVRKAAAEFKSLGGIGNKVKLAYTMLNLPSWESLNLTVNFFSSKNTKFTAGCPSLPSQMKTVVCAMEDLQCSAEGPSSEDDDLSQDPQDQQEQSDSPLQDDEHSQHCWQQPSDSPLRYEHSELCWQQPSSDEDEQSGHCWQQPSSDEDEQSGHCWQQPSSDQAQPMVGQTGIAGPDVEEDPIDGFGPRKWSEILDIRTEVDEPRTSPRCSLSLSGDDCGTATEDEPGHLSPLLMFGAAGSDDGGGHILDGSADVVDLVTPTPVGRLRRRGCVASVCPKIIDLTSSPVVIQL</sequence>
<dbReference type="GO" id="GO:0008821">
    <property type="term" value="F:crossover junction DNA endonuclease activity"/>
    <property type="evidence" value="ECO:0000318"/>
    <property type="project" value="GO_Central"/>
</dbReference>
<comment type="subunit">
    <text evidence="8">Forms a heterodimer with a member of the SLX4 family.</text>
</comment>
<dbReference type="GO" id="GO:0033557">
    <property type="term" value="C:Slx1-Slx4 complex"/>
    <property type="evidence" value="ECO:0000318"/>
    <property type="project" value="GO_Central"/>
</dbReference>
<dbReference type="CDD" id="cd10455">
    <property type="entry name" value="GIY-YIG_SLX1"/>
    <property type="match status" value="1"/>
</dbReference>
<evidence type="ECO:0000256" key="2">
    <source>
        <dbReference type="ARBA" id="ARBA00022759"/>
    </source>
</evidence>
<evidence type="ECO:0000256" key="5">
    <source>
        <dbReference type="ARBA" id="ARBA00023172"/>
    </source>
</evidence>
<keyword evidence="3 8" id="KW-0227">DNA damage</keyword>
<reference evidence="11" key="2">
    <citation type="submission" date="2018-08" db="UniProtKB">
        <authorList>
            <consortium name="EnsemblPlants"/>
        </authorList>
    </citation>
    <scope>IDENTIFICATION</scope>
    <source>
        <strain evidence="11">Yugu1</strain>
    </source>
</reference>
<feature type="compositionally biased region" description="Basic and acidic residues" evidence="9">
    <location>
        <begin position="172"/>
        <end position="185"/>
    </location>
</feature>
<feature type="region of interest" description="Disordered" evidence="9">
    <location>
        <begin position="1"/>
        <end position="47"/>
    </location>
</feature>
<evidence type="ECO:0000256" key="8">
    <source>
        <dbReference type="HAMAP-Rule" id="MF_03100"/>
    </source>
</evidence>
<dbReference type="PROSITE" id="PS50164">
    <property type="entry name" value="GIY_YIG"/>
    <property type="match status" value="1"/>
</dbReference>
<comment type="cofactor">
    <cofactor evidence="8">
        <name>a divalent metal cation</name>
        <dbReference type="ChEBI" id="CHEBI:60240"/>
    </cofactor>
</comment>
<keyword evidence="1 8" id="KW-0540">Nuclease</keyword>
<feature type="region of interest" description="Disordered" evidence="9">
    <location>
        <begin position="382"/>
        <end position="498"/>
    </location>
</feature>
<dbReference type="EC" id="3.1.-.-" evidence="8"/>
<evidence type="ECO:0000313" key="11">
    <source>
        <dbReference type="EnsemblPlants" id="KQL23053"/>
    </source>
</evidence>
<dbReference type="GO" id="GO:0000724">
    <property type="term" value="P:double-strand break repair via homologous recombination"/>
    <property type="evidence" value="ECO:0000318"/>
    <property type="project" value="GO_Central"/>
</dbReference>
<dbReference type="InterPro" id="IPR027520">
    <property type="entry name" value="Slx1"/>
</dbReference>
<name>K3ZRQ1_SETIT</name>
<dbReference type="FunCoup" id="K3ZRQ1">
    <property type="interactions" value="4"/>
</dbReference>